<dbReference type="KEGG" id="vpy:HZI73_06700"/>
<dbReference type="Proteomes" id="UP000683246">
    <property type="component" value="Chromosome"/>
</dbReference>
<protein>
    <submittedName>
        <fullName evidence="2">Uncharacterized protein</fullName>
    </submittedName>
</protein>
<dbReference type="EMBL" id="CP058649">
    <property type="protein sequence ID" value="QUI22009.1"/>
    <property type="molecule type" value="Genomic_DNA"/>
</dbReference>
<reference evidence="2" key="1">
    <citation type="submission" date="2020-07" db="EMBL/GenBank/DDBJ databases">
        <title>Vallitalea pronyensis genome.</title>
        <authorList>
            <person name="Postec A."/>
        </authorList>
    </citation>
    <scope>NUCLEOTIDE SEQUENCE</scope>
    <source>
        <strain evidence="2">FatNI3</strain>
    </source>
</reference>
<dbReference type="AlphaFoldDB" id="A0A8J8MI35"/>
<dbReference type="RefSeq" id="WP_212697484.1">
    <property type="nucleotide sequence ID" value="NZ_CP058649.1"/>
</dbReference>
<accession>A0A8J8MI35</accession>
<name>A0A8J8MI35_9FIRM</name>
<feature type="transmembrane region" description="Helical" evidence="1">
    <location>
        <begin position="51"/>
        <end position="74"/>
    </location>
</feature>
<evidence type="ECO:0000313" key="2">
    <source>
        <dbReference type="EMBL" id="QUI22009.1"/>
    </source>
</evidence>
<keyword evidence="1" id="KW-0812">Transmembrane</keyword>
<keyword evidence="1" id="KW-0472">Membrane</keyword>
<proteinExistence type="predicted"/>
<keyword evidence="3" id="KW-1185">Reference proteome</keyword>
<organism evidence="2 3">
    <name type="scientific">Vallitalea pronyensis</name>
    <dbReference type="NCBI Taxonomy" id="1348613"/>
    <lineage>
        <taxon>Bacteria</taxon>
        <taxon>Bacillati</taxon>
        <taxon>Bacillota</taxon>
        <taxon>Clostridia</taxon>
        <taxon>Lachnospirales</taxon>
        <taxon>Vallitaleaceae</taxon>
        <taxon>Vallitalea</taxon>
    </lineage>
</organism>
<evidence type="ECO:0000256" key="1">
    <source>
        <dbReference type="SAM" id="Phobius"/>
    </source>
</evidence>
<evidence type="ECO:0000313" key="3">
    <source>
        <dbReference type="Proteomes" id="UP000683246"/>
    </source>
</evidence>
<sequence length="77" mass="9488">MKKNDAQKNFQKEIEELQGGKKNKRKNRNDNIQYFNKKTYRDRLNEYFQKWFVYVLLPKMIPIIVLVVILLFIISYM</sequence>
<gene>
    <name evidence="2" type="ORF">HZI73_06700</name>
</gene>
<keyword evidence="1" id="KW-1133">Transmembrane helix</keyword>